<evidence type="ECO:0000313" key="2">
    <source>
        <dbReference type="Proteomes" id="UP001303046"/>
    </source>
</evidence>
<name>A0ABR1D1W8_NECAM</name>
<keyword evidence="2" id="KW-1185">Reference proteome</keyword>
<comment type="caution">
    <text evidence="1">The sequence shown here is derived from an EMBL/GenBank/DDBJ whole genome shotgun (WGS) entry which is preliminary data.</text>
</comment>
<organism evidence="1 2">
    <name type="scientific">Necator americanus</name>
    <name type="common">Human hookworm</name>
    <dbReference type="NCBI Taxonomy" id="51031"/>
    <lineage>
        <taxon>Eukaryota</taxon>
        <taxon>Metazoa</taxon>
        <taxon>Ecdysozoa</taxon>
        <taxon>Nematoda</taxon>
        <taxon>Chromadorea</taxon>
        <taxon>Rhabditida</taxon>
        <taxon>Rhabditina</taxon>
        <taxon>Rhabditomorpha</taxon>
        <taxon>Strongyloidea</taxon>
        <taxon>Ancylostomatidae</taxon>
        <taxon>Bunostominae</taxon>
        <taxon>Necator</taxon>
    </lineage>
</organism>
<dbReference type="Proteomes" id="UP001303046">
    <property type="component" value="Unassembled WGS sequence"/>
</dbReference>
<accession>A0ABR1D1W8</accession>
<gene>
    <name evidence="1" type="primary">Necator_chrIII.g12100</name>
    <name evidence="1" type="ORF">RB195_011334</name>
</gene>
<proteinExistence type="predicted"/>
<dbReference type="EMBL" id="JAVFWL010000003">
    <property type="protein sequence ID" value="KAK6744546.1"/>
    <property type="molecule type" value="Genomic_DNA"/>
</dbReference>
<reference evidence="1 2" key="1">
    <citation type="submission" date="2023-08" db="EMBL/GenBank/DDBJ databases">
        <title>A Necator americanus chromosomal reference genome.</title>
        <authorList>
            <person name="Ilik V."/>
            <person name="Petrzelkova K.J."/>
            <person name="Pardy F."/>
            <person name="Fuh T."/>
            <person name="Niatou-Singa F.S."/>
            <person name="Gouil Q."/>
            <person name="Baker L."/>
            <person name="Ritchie M.E."/>
            <person name="Jex A.R."/>
            <person name="Gazzola D."/>
            <person name="Li H."/>
            <person name="Toshio Fujiwara R."/>
            <person name="Zhan B."/>
            <person name="Aroian R.V."/>
            <person name="Pafco B."/>
            <person name="Schwarz E.M."/>
        </authorList>
    </citation>
    <scope>NUCLEOTIDE SEQUENCE [LARGE SCALE GENOMIC DNA]</scope>
    <source>
        <strain evidence="1 2">Aroian</strain>
        <tissue evidence="1">Whole animal</tissue>
    </source>
</reference>
<sequence length="182" mass="21213">MARLVWRSTTCSQIGGCVYLTYRQYHLFVVISGFLRAKILVSHSMKKNIFYRQRRREEVVYDDCIVEDFLSKGDRHIEEDPSVNYDLRKRTASLCGTCLEAAHDKIGKNLENHRGIVGKSSPARWGDLFVSRMDQLRAQLHTAQGLCQRQPRKLRTCWMTMAGERNGYKRCWSPHVQSRLAF</sequence>
<protein>
    <submittedName>
        <fullName evidence="1">Uncharacterized protein</fullName>
    </submittedName>
</protein>
<evidence type="ECO:0000313" key="1">
    <source>
        <dbReference type="EMBL" id="KAK6744546.1"/>
    </source>
</evidence>